<organism evidence="3 4">
    <name type="scientific">Mytilus galloprovincialis</name>
    <name type="common">Mediterranean mussel</name>
    <dbReference type="NCBI Taxonomy" id="29158"/>
    <lineage>
        <taxon>Eukaryota</taxon>
        <taxon>Metazoa</taxon>
        <taxon>Spiralia</taxon>
        <taxon>Lophotrochozoa</taxon>
        <taxon>Mollusca</taxon>
        <taxon>Bivalvia</taxon>
        <taxon>Autobranchia</taxon>
        <taxon>Pteriomorphia</taxon>
        <taxon>Mytilida</taxon>
        <taxon>Mytiloidea</taxon>
        <taxon>Mytilidae</taxon>
        <taxon>Mytilinae</taxon>
        <taxon>Mytilus</taxon>
    </lineage>
</organism>
<sequence>MKIQVVAALLCLIVFLHSEGKPQGKDKCKGKAKTNYKLRYEKNGYHDQKNPCKGCSAPCKTLPTTCPEGYTKLTNQSISPNCYLFGGYNRTYRTDWHVANAICTSTPGAYLWIPETREEAVAVLVKFDIFMDPEDFDVHTGANNLADNKSYVYAVTNDPFDPFNLPFGTLWTSDSSNLTSNSCFELSWDLDTNEFSFDPDDCTGASEEGYICEFPIVSFERERNVIEKKGNVVGRRLVVFCCMPVLIELCMKSLFL</sequence>
<dbReference type="Proteomes" id="UP000596742">
    <property type="component" value="Unassembled WGS sequence"/>
</dbReference>
<dbReference type="EMBL" id="UYJE01004781">
    <property type="protein sequence ID" value="VDI31361.1"/>
    <property type="molecule type" value="Genomic_DNA"/>
</dbReference>
<feature type="domain" description="C-type lectin" evidence="2">
    <location>
        <begin position="66"/>
        <end position="213"/>
    </location>
</feature>
<evidence type="ECO:0000256" key="1">
    <source>
        <dbReference type="SAM" id="SignalP"/>
    </source>
</evidence>
<keyword evidence="1" id="KW-0732">Signal</keyword>
<reference evidence="3" key="1">
    <citation type="submission" date="2018-11" db="EMBL/GenBank/DDBJ databases">
        <authorList>
            <person name="Alioto T."/>
            <person name="Alioto T."/>
        </authorList>
    </citation>
    <scope>NUCLEOTIDE SEQUENCE</scope>
</reference>
<evidence type="ECO:0000313" key="4">
    <source>
        <dbReference type="Proteomes" id="UP000596742"/>
    </source>
</evidence>
<dbReference type="InterPro" id="IPR001304">
    <property type="entry name" value="C-type_lectin-like"/>
</dbReference>
<dbReference type="InterPro" id="IPR016187">
    <property type="entry name" value="CTDL_fold"/>
</dbReference>
<dbReference type="OrthoDB" id="6129097at2759"/>
<evidence type="ECO:0000313" key="3">
    <source>
        <dbReference type="EMBL" id="VDI31361.1"/>
    </source>
</evidence>
<feature type="signal peptide" evidence="1">
    <location>
        <begin position="1"/>
        <end position="20"/>
    </location>
</feature>
<feature type="chain" id="PRO_5032905750" description="C-type lectin domain-containing protein" evidence="1">
    <location>
        <begin position="21"/>
        <end position="256"/>
    </location>
</feature>
<dbReference type="InterPro" id="IPR016186">
    <property type="entry name" value="C-type_lectin-like/link_sf"/>
</dbReference>
<name>A0A8B6E9L0_MYTGA</name>
<dbReference type="AlphaFoldDB" id="A0A8B6E9L0"/>
<dbReference type="Gene3D" id="3.10.100.10">
    <property type="entry name" value="Mannose-Binding Protein A, subunit A"/>
    <property type="match status" value="1"/>
</dbReference>
<gene>
    <name evidence="3" type="ORF">MGAL_10B041308</name>
</gene>
<accession>A0A8B6E9L0</accession>
<proteinExistence type="predicted"/>
<keyword evidence="4" id="KW-1185">Reference proteome</keyword>
<protein>
    <recommendedName>
        <fullName evidence="2">C-type lectin domain-containing protein</fullName>
    </recommendedName>
</protein>
<comment type="caution">
    <text evidence="3">The sequence shown here is derived from an EMBL/GenBank/DDBJ whole genome shotgun (WGS) entry which is preliminary data.</text>
</comment>
<evidence type="ECO:0000259" key="2">
    <source>
        <dbReference type="SMART" id="SM00034"/>
    </source>
</evidence>
<dbReference type="SMART" id="SM00034">
    <property type="entry name" value="CLECT"/>
    <property type="match status" value="1"/>
</dbReference>
<dbReference type="SUPFAM" id="SSF56436">
    <property type="entry name" value="C-type lectin-like"/>
    <property type="match status" value="1"/>
</dbReference>